<dbReference type="AlphaFoldDB" id="A0AB39VH68"/>
<name>A0AB39VH68_9FUSO</name>
<evidence type="ECO:0000313" key="6">
    <source>
        <dbReference type="EMBL" id="XDU66890.1"/>
    </source>
</evidence>
<feature type="transmembrane region" description="Helical" evidence="5">
    <location>
        <begin position="368"/>
        <end position="393"/>
    </location>
</feature>
<feature type="transmembrane region" description="Helical" evidence="5">
    <location>
        <begin position="310"/>
        <end position="330"/>
    </location>
</feature>
<dbReference type="Pfam" id="PF01566">
    <property type="entry name" value="Nramp"/>
    <property type="match status" value="1"/>
</dbReference>
<keyword evidence="2 5" id="KW-0812">Transmembrane</keyword>
<reference evidence="6" key="1">
    <citation type="submission" date="2024-07" db="EMBL/GenBank/DDBJ databases">
        <authorList>
            <person name="Li X.-J."/>
            <person name="Wang X."/>
        </authorList>
    </citation>
    <scope>NUCLEOTIDE SEQUENCE</scope>
    <source>
        <strain evidence="6">HSP-334</strain>
    </source>
</reference>
<keyword evidence="3 5" id="KW-1133">Transmembrane helix</keyword>
<evidence type="ECO:0000256" key="1">
    <source>
        <dbReference type="ARBA" id="ARBA00004141"/>
    </source>
</evidence>
<feature type="transmembrane region" description="Helical" evidence="5">
    <location>
        <begin position="336"/>
        <end position="356"/>
    </location>
</feature>
<protein>
    <submittedName>
        <fullName evidence="6">NRAMP family divalent metal transporter</fullName>
    </submittedName>
</protein>
<dbReference type="GO" id="GO:0046873">
    <property type="term" value="F:metal ion transmembrane transporter activity"/>
    <property type="evidence" value="ECO:0007669"/>
    <property type="project" value="InterPro"/>
</dbReference>
<comment type="subcellular location">
    <subcellularLocation>
        <location evidence="1">Membrane</location>
        <topology evidence="1">Multi-pass membrane protein</topology>
    </subcellularLocation>
</comment>
<evidence type="ECO:0000256" key="2">
    <source>
        <dbReference type="ARBA" id="ARBA00022692"/>
    </source>
</evidence>
<evidence type="ECO:0000256" key="5">
    <source>
        <dbReference type="SAM" id="Phobius"/>
    </source>
</evidence>
<feature type="transmembrane region" description="Helical" evidence="5">
    <location>
        <begin position="268"/>
        <end position="289"/>
    </location>
</feature>
<feature type="transmembrane region" description="Helical" evidence="5">
    <location>
        <begin position="65"/>
        <end position="93"/>
    </location>
</feature>
<proteinExistence type="predicted"/>
<dbReference type="GO" id="GO:0016020">
    <property type="term" value="C:membrane"/>
    <property type="evidence" value="ECO:0007669"/>
    <property type="project" value="UniProtKB-SubCell"/>
</dbReference>
<dbReference type="EMBL" id="CP165644">
    <property type="protein sequence ID" value="XDU66890.1"/>
    <property type="molecule type" value="Genomic_DNA"/>
</dbReference>
<feature type="transmembrane region" description="Helical" evidence="5">
    <location>
        <begin position="20"/>
        <end position="44"/>
    </location>
</feature>
<organism evidence="6">
    <name type="scientific">Leptotrichia rugosa</name>
    <dbReference type="NCBI Taxonomy" id="3239302"/>
    <lineage>
        <taxon>Bacteria</taxon>
        <taxon>Fusobacteriati</taxon>
        <taxon>Fusobacteriota</taxon>
        <taxon>Fusobacteriia</taxon>
        <taxon>Fusobacteriales</taxon>
        <taxon>Leptotrichiaceae</taxon>
        <taxon>Leptotrichia</taxon>
    </lineage>
</organism>
<sequence length="397" mass="43373">MASAAVGGSHIVSSAQAGAIYGWQLLLVVILVNLFKYPFFRFGVQYTLNTEKSLVEGYSNRGKAYLWIFFILNVFSAMVNTAAVGILTGAIMMNIIPKSWGISVGQITIILIILIWAMIILGGYSVLDGISKFVMITLTLATTIAVIIAAIKGGRHIPANFVAPSPWNLAALPFIISLMGWMPAPIEISAINSMWLEEKKRTSEVSYEDGLFDFNVGYIGTAILAVIFLALGALIQYGSPEKVKPASAAYIAQLIKMYMSEIGSWSRLLIAFIAFMCLFGTTITVIDGYSRANDEALRILLGKEKSSQKALNIWFTVTSIIGILIVLLFSGNVAKMMRFAMIASFISTPVFAWLNLQLVKTGKHKVSGALYWLSVVGLIYLSGFAIFFLIAYFGKLV</sequence>
<feature type="transmembrane region" description="Helical" evidence="5">
    <location>
        <begin position="171"/>
        <end position="195"/>
    </location>
</feature>
<dbReference type="InterPro" id="IPR001046">
    <property type="entry name" value="NRAMP_fam"/>
</dbReference>
<accession>A0AB39VH68</accession>
<feature type="transmembrane region" description="Helical" evidence="5">
    <location>
        <begin position="99"/>
        <end position="121"/>
    </location>
</feature>
<dbReference type="KEGG" id="lrug:AB8B22_00335"/>
<keyword evidence="4 5" id="KW-0472">Membrane</keyword>
<feature type="transmembrane region" description="Helical" evidence="5">
    <location>
        <begin position="216"/>
        <end position="237"/>
    </location>
</feature>
<evidence type="ECO:0000256" key="3">
    <source>
        <dbReference type="ARBA" id="ARBA00022989"/>
    </source>
</evidence>
<evidence type="ECO:0000256" key="4">
    <source>
        <dbReference type="ARBA" id="ARBA00023136"/>
    </source>
</evidence>
<feature type="transmembrane region" description="Helical" evidence="5">
    <location>
        <begin position="133"/>
        <end position="151"/>
    </location>
</feature>
<dbReference type="RefSeq" id="WP_369711143.1">
    <property type="nucleotide sequence ID" value="NZ_CP165644.1"/>
</dbReference>
<gene>
    <name evidence="6" type="ORF">AB8B22_00335</name>
</gene>